<sequence length="85" mass="10165">MDKSKREPIKNWKLWIVFGILLALITPWYFPTSFGEILIYGIPLWALLIIFASLLLSAFLSYVLKYHWMLEEEEEEKEEMKKGVR</sequence>
<keyword evidence="1" id="KW-0812">Transmembrane</keyword>
<accession>A0A1I3S4N1</accession>
<gene>
    <name evidence="2" type="ORF">SAMN04487936_102526</name>
</gene>
<reference evidence="3" key="1">
    <citation type="submission" date="2016-10" db="EMBL/GenBank/DDBJ databases">
        <authorList>
            <person name="Varghese N."/>
            <person name="Submissions S."/>
        </authorList>
    </citation>
    <scope>NUCLEOTIDE SEQUENCE [LARGE SCALE GENOMIC DNA]</scope>
    <source>
        <strain evidence="3">CGMCC 1.3704</strain>
    </source>
</reference>
<evidence type="ECO:0000313" key="2">
    <source>
        <dbReference type="EMBL" id="SFJ53578.1"/>
    </source>
</evidence>
<proteinExistence type="predicted"/>
<dbReference type="EMBL" id="FOSB01000002">
    <property type="protein sequence ID" value="SFJ53578.1"/>
    <property type="molecule type" value="Genomic_DNA"/>
</dbReference>
<keyword evidence="1" id="KW-1133">Transmembrane helix</keyword>
<feature type="transmembrane region" description="Helical" evidence="1">
    <location>
        <begin position="12"/>
        <end position="30"/>
    </location>
</feature>
<dbReference type="OrthoDB" id="2112928at2"/>
<keyword evidence="1" id="KW-0472">Membrane</keyword>
<dbReference type="STRING" id="240302.BN982_01243"/>
<dbReference type="eggNOG" id="ENOG50330ES">
    <property type="taxonomic scope" value="Bacteria"/>
</dbReference>
<name>A0A1I3S4N1_HALDA</name>
<keyword evidence="3" id="KW-1185">Reference proteome</keyword>
<protein>
    <submittedName>
        <fullName evidence="2">Uncharacterized protein</fullName>
    </submittedName>
</protein>
<evidence type="ECO:0000256" key="1">
    <source>
        <dbReference type="SAM" id="Phobius"/>
    </source>
</evidence>
<evidence type="ECO:0000313" key="3">
    <source>
        <dbReference type="Proteomes" id="UP000183557"/>
    </source>
</evidence>
<feature type="transmembrane region" description="Helical" evidence="1">
    <location>
        <begin position="42"/>
        <end position="64"/>
    </location>
</feature>
<organism evidence="2 3">
    <name type="scientific">Halobacillus dabanensis</name>
    <dbReference type="NCBI Taxonomy" id="240302"/>
    <lineage>
        <taxon>Bacteria</taxon>
        <taxon>Bacillati</taxon>
        <taxon>Bacillota</taxon>
        <taxon>Bacilli</taxon>
        <taxon>Bacillales</taxon>
        <taxon>Bacillaceae</taxon>
        <taxon>Halobacillus</taxon>
    </lineage>
</organism>
<dbReference type="RefSeq" id="WP_075035579.1">
    <property type="nucleotide sequence ID" value="NZ_FOSB01000002.1"/>
</dbReference>
<dbReference type="Proteomes" id="UP000183557">
    <property type="component" value="Unassembled WGS sequence"/>
</dbReference>
<dbReference type="AlphaFoldDB" id="A0A1I3S4N1"/>